<protein>
    <submittedName>
        <fullName evidence="5">EamA family transporter</fullName>
    </submittedName>
</protein>
<dbReference type="SUPFAM" id="SSF103481">
    <property type="entry name" value="Multidrug resistance efflux transporter EmrE"/>
    <property type="match status" value="2"/>
</dbReference>
<comment type="subcellular location">
    <subcellularLocation>
        <location evidence="1">Endomembrane system</location>
        <topology evidence="1">Multi-pass membrane protein</topology>
    </subcellularLocation>
</comment>
<feature type="transmembrane region" description="Helical" evidence="3">
    <location>
        <begin position="211"/>
        <end position="232"/>
    </location>
</feature>
<feature type="domain" description="EamA" evidence="4">
    <location>
        <begin position="5"/>
        <end position="136"/>
    </location>
</feature>
<dbReference type="PANTHER" id="PTHR22911">
    <property type="entry name" value="ACYL-MALONYL CONDENSING ENZYME-RELATED"/>
    <property type="match status" value="1"/>
</dbReference>
<feature type="transmembrane region" description="Helical" evidence="3">
    <location>
        <begin position="184"/>
        <end position="205"/>
    </location>
</feature>
<comment type="similarity">
    <text evidence="2">Belongs to the EamA transporter family.</text>
</comment>
<dbReference type="EMBL" id="VTET01000006">
    <property type="protein sequence ID" value="TYS71616.1"/>
    <property type="molecule type" value="Genomic_DNA"/>
</dbReference>
<dbReference type="RefSeq" id="WP_148979719.1">
    <property type="nucleotide sequence ID" value="NZ_JBNIKO010000003.1"/>
</dbReference>
<dbReference type="AlphaFoldDB" id="A0A5D4TBS8"/>
<comment type="caution">
    <text evidence="5">The sequence shown here is derived from an EMBL/GenBank/DDBJ whole genome shotgun (WGS) entry which is preliminary data.</text>
</comment>
<evidence type="ECO:0000313" key="6">
    <source>
        <dbReference type="Proteomes" id="UP000324517"/>
    </source>
</evidence>
<feature type="transmembrane region" description="Helical" evidence="3">
    <location>
        <begin position="152"/>
        <end position="172"/>
    </location>
</feature>
<feature type="transmembrane region" description="Helical" evidence="3">
    <location>
        <begin position="66"/>
        <end position="86"/>
    </location>
</feature>
<evidence type="ECO:0000259" key="4">
    <source>
        <dbReference type="Pfam" id="PF00892"/>
    </source>
</evidence>
<accession>A0A5D4TBS8</accession>
<evidence type="ECO:0000256" key="2">
    <source>
        <dbReference type="ARBA" id="ARBA00007362"/>
    </source>
</evidence>
<feature type="transmembrane region" description="Helical" evidence="3">
    <location>
        <begin position="92"/>
        <end position="114"/>
    </location>
</feature>
<keyword evidence="3" id="KW-1133">Transmembrane helix</keyword>
<dbReference type="PANTHER" id="PTHR22911:SF137">
    <property type="entry name" value="SOLUTE CARRIER FAMILY 35 MEMBER G2-RELATED"/>
    <property type="match status" value="1"/>
</dbReference>
<name>A0A5D4TBS8_9BACI</name>
<feature type="transmembrane region" description="Helical" evidence="3">
    <location>
        <begin position="121"/>
        <end position="140"/>
    </location>
</feature>
<sequence length="297" mass="32158">MKAWFYVMCVFLGGCSFGVLSTIVKLAYAAGFNMFEVTGSQFLMGTIIIWILALFANKKRLNSKQIITLILGGFPMGLTGIFYYYSLESLDASLAIIFLFQFVWIGALSEWVILKRKPSSIKTASIFIVLIGSILAAGIFATGEKPIDTSGAVWGILAALSFSFFLLISSLVEKEVPAIQRSAILSTGAMVIVLIIVNPISWMNVSTLMNIAPYGILLGLFGVVIPPILFAIGMPHIGPGKGSILTASELPVAVLLSMMVLSEQVEWLQWLGVFIILFGIILGNVLFSKNNSISEVP</sequence>
<feature type="transmembrane region" description="Helical" evidence="3">
    <location>
        <begin position="244"/>
        <end position="261"/>
    </location>
</feature>
<dbReference type="GO" id="GO:0016020">
    <property type="term" value="C:membrane"/>
    <property type="evidence" value="ECO:0007669"/>
    <property type="project" value="InterPro"/>
</dbReference>
<organism evidence="5 6">
    <name type="scientific">Sutcliffiella horikoshii</name>
    <dbReference type="NCBI Taxonomy" id="79883"/>
    <lineage>
        <taxon>Bacteria</taxon>
        <taxon>Bacillati</taxon>
        <taxon>Bacillota</taxon>
        <taxon>Bacilli</taxon>
        <taxon>Bacillales</taxon>
        <taxon>Bacillaceae</taxon>
        <taxon>Sutcliffiella</taxon>
    </lineage>
</organism>
<feature type="domain" description="EamA" evidence="4">
    <location>
        <begin position="150"/>
        <end position="282"/>
    </location>
</feature>
<dbReference type="PROSITE" id="PS51257">
    <property type="entry name" value="PROKAR_LIPOPROTEIN"/>
    <property type="match status" value="1"/>
</dbReference>
<dbReference type="InterPro" id="IPR000620">
    <property type="entry name" value="EamA_dom"/>
</dbReference>
<dbReference type="Proteomes" id="UP000324517">
    <property type="component" value="Unassembled WGS sequence"/>
</dbReference>
<dbReference type="Pfam" id="PF00892">
    <property type="entry name" value="EamA"/>
    <property type="match status" value="2"/>
</dbReference>
<reference evidence="5 6" key="1">
    <citation type="submission" date="2019-08" db="EMBL/GenBank/DDBJ databases">
        <title>Bacillus genomes from the desert of Cuatro Cienegas, Coahuila.</title>
        <authorList>
            <person name="Olmedo-Alvarez G."/>
        </authorList>
    </citation>
    <scope>NUCLEOTIDE SEQUENCE [LARGE SCALE GENOMIC DNA]</scope>
    <source>
        <strain evidence="5 6">CH98b_3T</strain>
    </source>
</reference>
<dbReference type="OrthoDB" id="3180815at2"/>
<evidence type="ECO:0000256" key="1">
    <source>
        <dbReference type="ARBA" id="ARBA00004127"/>
    </source>
</evidence>
<proteinExistence type="inferred from homology"/>
<keyword evidence="3" id="KW-0812">Transmembrane</keyword>
<feature type="transmembrane region" description="Helical" evidence="3">
    <location>
        <begin position="267"/>
        <end position="287"/>
    </location>
</feature>
<keyword evidence="3" id="KW-0472">Membrane</keyword>
<dbReference type="InterPro" id="IPR037185">
    <property type="entry name" value="EmrE-like"/>
</dbReference>
<feature type="transmembrane region" description="Helical" evidence="3">
    <location>
        <begin position="39"/>
        <end position="57"/>
    </location>
</feature>
<evidence type="ECO:0000256" key="3">
    <source>
        <dbReference type="SAM" id="Phobius"/>
    </source>
</evidence>
<gene>
    <name evidence="5" type="ORF">FZC75_13840</name>
</gene>
<evidence type="ECO:0000313" key="5">
    <source>
        <dbReference type="EMBL" id="TYS71616.1"/>
    </source>
</evidence>